<evidence type="ECO:0000313" key="7">
    <source>
        <dbReference type="Proteomes" id="UP000190626"/>
    </source>
</evidence>
<feature type="chain" id="PRO_5039297523" description="Superoxide dismutase [Cu-Zn]" evidence="4">
    <location>
        <begin position="26"/>
        <end position="183"/>
    </location>
</feature>
<dbReference type="CDD" id="cd00305">
    <property type="entry name" value="Cu-Zn_Superoxide_Dismutase"/>
    <property type="match status" value="1"/>
</dbReference>
<reference evidence="7" key="1">
    <citation type="submission" date="2016-07" db="EMBL/GenBank/DDBJ databases">
        <authorList>
            <person name="Florea S."/>
            <person name="Webb J.S."/>
            <person name="Jaromczyk J."/>
            <person name="Schardl C.L."/>
        </authorList>
    </citation>
    <scope>NUCLEOTIDE SEQUENCE [LARGE SCALE GENOMIC DNA]</scope>
    <source>
        <strain evidence="7">CY1</strain>
    </source>
</reference>
<keyword evidence="3" id="KW-0862">Zinc</keyword>
<evidence type="ECO:0000256" key="3">
    <source>
        <dbReference type="RuleBase" id="RU000393"/>
    </source>
</evidence>
<accession>A0A1V4H9Q9</accession>
<dbReference type="InterPro" id="IPR036423">
    <property type="entry name" value="SOD-like_Cu/Zn_dom_sf"/>
</dbReference>
<name>A0A1V4H9Q9_9BACL</name>
<dbReference type="OrthoDB" id="9792957at2"/>
<dbReference type="EMBL" id="MBTG01000056">
    <property type="protein sequence ID" value="OPH47662.1"/>
    <property type="molecule type" value="Genomic_DNA"/>
</dbReference>
<comment type="similarity">
    <text evidence="1 3">Belongs to the Cu-Zn superoxide dismutase family.</text>
</comment>
<dbReference type="PROSITE" id="PS51257">
    <property type="entry name" value="PROKAR_LIPOPROTEIN"/>
    <property type="match status" value="1"/>
</dbReference>
<keyword evidence="3" id="KW-0479">Metal-binding</keyword>
<evidence type="ECO:0000256" key="4">
    <source>
        <dbReference type="SAM" id="SignalP"/>
    </source>
</evidence>
<dbReference type="Proteomes" id="UP000190626">
    <property type="component" value="Unassembled WGS sequence"/>
</dbReference>
<dbReference type="SUPFAM" id="SSF49329">
    <property type="entry name" value="Cu,Zn superoxide dismutase-like"/>
    <property type="match status" value="1"/>
</dbReference>
<dbReference type="Gene3D" id="2.60.40.200">
    <property type="entry name" value="Superoxide dismutase, copper/zinc binding domain"/>
    <property type="match status" value="1"/>
</dbReference>
<dbReference type="GO" id="GO:0005507">
    <property type="term" value="F:copper ion binding"/>
    <property type="evidence" value="ECO:0007669"/>
    <property type="project" value="InterPro"/>
</dbReference>
<comment type="cofactor">
    <cofactor evidence="3">
        <name>Cu cation</name>
        <dbReference type="ChEBI" id="CHEBI:23378"/>
    </cofactor>
    <text evidence="3">Binds 1 copper ion per subunit.</text>
</comment>
<dbReference type="AlphaFoldDB" id="A0A1V4H9Q9"/>
<sequence length="183" mass="19061">MKSMKMLMTISLGLIVLTGCQSVRSASTKEAVPPPKDVEVTMIGTNGQSVGMAKLSAVPEGVLVNLQVSGLTPGAHGFHIHEKAICEAPSFDSAGAHFNPTKKEHGFLNPKGFHAGDLPNLIVDEKGIGTISAITKTVVLQPDKPNSLFKPGGTSIVIHEQADDLKTDPSGNSGKRIACGAVK</sequence>
<feature type="signal peptide" evidence="4">
    <location>
        <begin position="1"/>
        <end position="25"/>
    </location>
</feature>
<keyword evidence="3" id="KW-0560">Oxidoreductase</keyword>
<dbReference type="Pfam" id="PF00080">
    <property type="entry name" value="Sod_Cu"/>
    <property type="match status" value="1"/>
</dbReference>
<evidence type="ECO:0000313" key="6">
    <source>
        <dbReference type="EMBL" id="OPH47662.1"/>
    </source>
</evidence>
<feature type="domain" description="Superoxide dismutase copper/zinc binding" evidence="5">
    <location>
        <begin position="51"/>
        <end position="181"/>
    </location>
</feature>
<dbReference type="RefSeq" id="WP_079420367.1">
    <property type="nucleotide sequence ID" value="NZ_MBTG01000056.1"/>
</dbReference>
<dbReference type="InterPro" id="IPR024134">
    <property type="entry name" value="SOD_Cu/Zn_/chaperone"/>
</dbReference>
<dbReference type="PROSITE" id="PS00332">
    <property type="entry name" value="SOD_CU_ZN_2"/>
    <property type="match status" value="1"/>
</dbReference>
<dbReference type="EC" id="1.15.1.1" evidence="3"/>
<dbReference type="InterPro" id="IPR001424">
    <property type="entry name" value="SOD_Cu_Zn_dom"/>
</dbReference>
<dbReference type="STRING" id="1469647.BC351_10760"/>
<gene>
    <name evidence="6" type="ORF">BC351_10760</name>
</gene>
<keyword evidence="3" id="KW-0186">Copper</keyword>
<keyword evidence="4" id="KW-0732">Signal</keyword>
<dbReference type="GO" id="GO:0004784">
    <property type="term" value="F:superoxide dismutase activity"/>
    <property type="evidence" value="ECO:0007669"/>
    <property type="project" value="UniProtKB-EC"/>
</dbReference>
<comment type="catalytic activity">
    <reaction evidence="3">
        <text>2 superoxide + 2 H(+) = H2O2 + O2</text>
        <dbReference type="Rhea" id="RHEA:20696"/>
        <dbReference type="ChEBI" id="CHEBI:15378"/>
        <dbReference type="ChEBI" id="CHEBI:15379"/>
        <dbReference type="ChEBI" id="CHEBI:16240"/>
        <dbReference type="ChEBI" id="CHEBI:18421"/>
        <dbReference type="EC" id="1.15.1.1"/>
    </reaction>
</comment>
<evidence type="ECO:0000256" key="1">
    <source>
        <dbReference type="ARBA" id="ARBA00010457"/>
    </source>
</evidence>
<comment type="cofactor">
    <cofactor evidence="3">
        <name>Zn(2+)</name>
        <dbReference type="ChEBI" id="CHEBI:29105"/>
    </cofactor>
    <text evidence="3">Binds 1 zinc ion per subunit.</text>
</comment>
<comment type="function">
    <text evidence="2">Destroys radicals which are normally produced within the cells and which are toxic to biological systems. May play a role in favoring mycobacterial survival in phagocytes.</text>
</comment>
<keyword evidence="7" id="KW-1185">Reference proteome</keyword>
<protein>
    <recommendedName>
        <fullName evidence="3">Superoxide dismutase [Cu-Zn]</fullName>
        <ecNumber evidence="3">1.15.1.1</ecNumber>
    </recommendedName>
</protein>
<comment type="caution">
    <text evidence="6">The sequence shown here is derived from an EMBL/GenBank/DDBJ whole genome shotgun (WGS) entry which is preliminary data.</text>
</comment>
<dbReference type="PANTHER" id="PTHR10003">
    <property type="entry name" value="SUPEROXIDE DISMUTASE CU-ZN -RELATED"/>
    <property type="match status" value="1"/>
</dbReference>
<evidence type="ECO:0000256" key="2">
    <source>
        <dbReference type="ARBA" id="ARBA00024900"/>
    </source>
</evidence>
<organism evidence="6 7">
    <name type="scientific">Paenibacillus ferrarius</name>
    <dbReference type="NCBI Taxonomy" id="1469647"/>
    <lineage>
        <taxon>Bacteria</taxon>
        <taxon>Bacillati</taxon>
        <taxon>Bacillota</taxon>
        <taxon>Bacilli</taxon>
        <taxon>Bacillales</taxon>
        <taxon>Paenibacillaceae</taxon>
        <taxon>Paenibacillus</taxon>
    </lineage>
</organism>
<dbReference type="InterPro" id="IPR018152">
    <property type="entry name" value="SOD_Cu/Zn_BS"/>
</dbReference>
<evidence type="ECO:0000259" key="5">
    <source>
        <dbReference type="Pfam" id="PF00080"/>
    </source>
</evidence>
<proteinExistence type="inferred from homology"/>